<evidence type="ECO:0000259" key="1">
    <source>
        <dbReference type="Pfam" id="PF04545"/>
    </source>
</evidence>
<keyword evidence="3" id="KW-1185">Reference proteome</keyword>
<comment type="caution">
    <text evidence="2">The sequence shown here is derived from an EMBL/GenBank/DDBJ whole genome shotgun (WGS) entry which is preliminary data.</text>
</comment>
<dbReference type="NCBIfam" id="TIGR02937">
    <property type="entry name" value="sigma70-ECF"/>
    <property type="match status" value="1"/>
</dbReference>
<dbReference type="Pfam" id="PF04545">
    <property type="entry name" value="Sigma70_r4"/>
    <property type="match status" value="1"/>
</dbReference>
<dbReference type="EMBL" id="QWEI01000006">
    <property type="protein sequence ID" value="RHW35788.1"/>
    <property type="molecule type" value="Genomic_DNA"/>
</dbReference>
<protein>
    <submittedName>
        <fullName evidence="2">Sigma-70 family RNA polymerase sigma factor</fullName>
    </submittedName>
</protein>
<evidence type="ECO:0000313" key="2">
    <source>
        <dbReference type="EMBL" id="RHW35788.1"/>
    </source>
</evidence>
<proteinExistence type="predicted"/>
<dbReference type="OrthoDB" id="2450987at2"/>
<dbReference type="Proteomes" id="UP000265692">
    <property type="component" value="Unassembled WGS sequence"/>
</dbReference>
<dbReference type="InterPro" id="IPR014284">
    <property type="entry name" value="RNA_pol_sigma-70_dom"/>
</dbReference>
<name>A0A396SKR0_9BACL</name>
<evidence type="ECO:0000313" key="3">
    <source>
        <dbReference type="Proteomes" id="UP000265692"/>
    </source>
</evidence>
<dbReference type="GO" id="GO:0003700">
    <property type="term" value="F:DNA-binding transcription factor activity"/>
    <property type="evidence" value="ECO:0007669"/>
    <property type="project" value="InterPro"/>
</dbReference>
<feature type="domain" description="RNA polymerase sigma-70 region 4" evidence="1">
    <location>
        <begin position="127"/>
        <end position="175"/>
    </location>
</feature>
<dbReference type="Gene3D" id="1.20.140.160">
    <property type="match status" value="1"/>
</dbReference>
<accession>A0A396SKR0</accession>
<reference evidence="2 3" key="1">
    <citation type="submission" date="2018-08" db="EMBL/GenBank/DDBJ databases">
        <title>Lysinibacillus sp. YLB-03 draft genome sequence.</title>
        <authorList>
            <person name="Yu L."/>
        </authorList>
    </citation>
    <scope>NUCLEOTIDE SEQUENCE [LARGE SCALE GENOMIC DNA]</scope>
    <source>
        <strain evidence="2 3">YLB-03</strain>
    </source>
</reference>
<dbReference type="InterPro" id="IPR007630">
    <property type="entry name" value="RNA_pol_sigma70_r4"/>
</dbReference>
<dbReference type="AlphaFoldDB" id="A0A396SKR0"/>
<gene>
    <name evidence="2" type="ORF">D1B33_11825</name>
</gene>
<dbReference type="InterPro" id="IPR013324">
    <property type="entry name" value="RNA_pol_sigma_r3/r4-like"/>
</dbReference>
<sequence length="179" mass="21179">MNMDEKILNSKKFEKFLEGEKNKLLYLNYRLMPNEENAMKLDEAYKKFERQLIARSYLRKVIAFEARKFDAKIRAKEKKNISLHATIEDGSTLEGVLVDEKSCHIYERVLDSNLEEIFEDRKLSKAVAKLTIKQKNILSQIYLWELSEKEIANNLKLTQQAVSKVHRTALKRLREVMKR</sequence>
<dbReference type="GO" id="GO:0006352">
    <property type="term" value="P:DNA-templated transcription initiation"/>
    <property type="evidence" value="ECO:0007669"/>
    <property type="project" value="InterPro"/>
</dbReference>
<dbReference type="SUPFAM" id="SSF88659">
    <property type="entry name" value="Sigma3 and sigma4 domains of RNA polymerase sigma factors"/>
    <property type="match status" value="1"/>
</dbReference>
<dbReference type="RefSeq" id="WP_118876607.1">
    <property type="nucleotide sequence ID" value="NZ_QWEI01000006.1"/>
</dbReference>
<organism evidence="2 3">
    <name type="scientific">Ureibacillus yapensis</name>
    <dbReference type="NCBI Taxonomy" id="2304605"/>
    <lineage>
        <taxon>Bacteria</taxon>
        <taxon>Bacillati</taxon>
        <taxon>Bacillota</taxon>
        <taxon>Bacilli</taxon>
        <taxon>Bacillales</taxon>
        <taxon>Caryophanaceae</taxon>
        <taxon>Ureibacillus</taxon>
    </lineage>
</organism>